<evidence type="ECO:0000313" key="4">
    <source>
        <dbReference type="Proteomes" id="UP001168552"/>
    </source>
</evidence>
<name>A0ABT8F3G5_9BACT</name>
<reference evidence="3" key="1">
    <citation type="submission" date="2023-06" db="EMBL/GenBank/DDBJ databases">
        <title>Cytophagales bacterium Strain LB-30, isolated from soil.</title>
        <authorList>
            <person name="Liu B."/>
        </authorList>
    </citation>
    <scope>NUCLEOTIDE SEQUENCE</scope>
    <source>
        <strain evidence="3">LB-30</strain>
    </source>
</reference>
<sequence length="236" mass="26569">MKKFFALSLLTLSIISLTWAQEAKKPRPNLPGHLLFDYGFNQLLNAPLNGELKFIGSRTINIAYLYELPLGNSSFTFNPGLGVSNERFSFSKRVSLATNPDSTTIATIEDIFTGRTVSPEKSSFSNTYIDMPLEFRFYSNKVDTKRSLMVALGGKIGYRVDTMTKIKFTENGETKKVKYKEDFHMNDLRYGAYLRVGIGGFNAWYYHGLSPLFKSGKGPNQIDTTPISFGISLEIF</sequence>
<gene>
    <name evidence="3" type="ORF">QWY31_04680</name>
</gene>
<accession>A0ABT8F3G5</accession>
<dbReference type="InterPro" id="IPR025665">
    <property type="entry name" value="Beta-barrel_OMP_2"/>
</dbReference>
<feature type="signal peptide" evidence="1">
    <location>
        <begin position="1"/>
        <end position="20"/>
    </location>
</feature>
<feature type="chain" id="PRO_5046864738" evidence="1">
    <location>
        <begin position="21"/>
        <end position="236"/>
    </location>
</feature>
<dbReference type="EMBL" id="JAUHJS010000002">
    <property type="protein sequence ID" value="MDN4164784.1"/>
    <property type="molecule type" value="Genomic_DNA"/>
</dbReference>
<keyword evidence="4" id="KW-1185">Reference proteome</keyword>
<evidence type="ECO:0000313" key="3">
    <source>
        <dbReference type="EMBL" id="MDN4164784.1"/>
    </source>
</evidence>
<feature type="domain" description="Outer membrane protein beta-barrel" evidence="2">
    <location>
        <begin position="59"/>
        <end position="213"/>
    </location>
</feature>
<evidence type="ECO:0000256" key="1">
    <source>
        <dbReference type="SAM" id="SignalP"/>
    </source>
</evidence>
<organism evidence="3 4">
    <name type="scientific">Shiella aurantiaca</name>
    <dbReference type="NCBI Taxonomy" id="3058365"/>
    <lineage>
        <taxon>Bacteria</taxon>
        <taxon>Pseudomonadati</taxon>
        <taxon>Bacteroidota</taxon>
        <taxon>Cytophagia</taxon>
        <taxon>Cytophagales</taxon>
        <taxon>Shiellaceae</taxon>
        <taxon>Shiella</taxon>
    </lineage>
</organism>
<comment type="caution">
    <text evidence="3">The sequence shown here is derived from an EMBL/GenBank/DDBJ whole genome shotgun (WGS) entry which is preliminary data.</text>
</comment>
<dbReference type="Pfam" id="PF13568">
    <property type="entry name" value="OMP_b-brl_2"/>
    <property type="match status" value="1"/>
</dbReference>
<protein>
    <submittedName>
        <fullName evidence="3">Outer membrane beta-barrel protein</fullName>
    </submittedName>
</protein>
<dbReference type="Proteomes" id="UP001168552">
    <property type="component" value="Unassembled WGS sequence"/>
</dbReference>
<proteinExistence type="predicted"/>
<dbReference type="RefSeq" id="WP_320003310.1">
    <property type="nucleotide sequence ID" value="NZ_JAUHJS010000002.1"/>
</dbReference>
<keyword evidence="1" id="KW-0732">Signal</keyword>
<evidence type="ECO:0000259" key="2">
    <source>
        <dbReference type="Pfam" id="PF13568"/>
    </source>
</evidence>